<feature type="transmembrane region" description="Helical" evidence="1">
    <location>
        <begin position="43"/>
        <end position="64"/>
    </location>
</feature>
<evidence type="ECO:0000256" key="1">
    <source>
        <dbReference type="SAM" id="Phobius"/>
    </source>
</evidence>
<proteinExistence type="predicted"/>
<evidence type="ECO:0008006" key="4">
    <source>
        <dbReference type="Google" id="ProtNLM"/>
    </source>
</evidence>
<sequence length="221" mass="23347">MGPLLSTHPVARRHFGGVAALVVSLFCSLLIVLAFVLDFGGAELALLAAAYPMLISVPAAVVMLRNARIKETFELHEGGLARVRAGVRQAWTWDQVRAIDVTTRGTDLMCAVRFDDDELISFSGSDTDDSLAIHDALFEHRSDALEHRAKRERRAALVSAMSAITLAGAGGAGAAAWVFATTPKGEGAVHFGLAMFAVVGFATAVITGILLIAVLLAPRPD</sequence>
<evidence type="ECO:0000313" key="3">
    <source>
        <dbReference type="Proteomes" id="UP001595690"/>
    </source>
</evidence>
<dbReference type="RefSeq" id="WP_382374842.1">
    <property type="nucleotide sequence ID" value="NZ_JBHRZI010000015.1"/>
</dbReference>
<keyword evidence="1" id="KW-0812">Transmembrane</keyword>
<gene>
    <name evidence="2" type="ORF">ACFOWZ_20800</name>
</gene>
<keyword evidence="1" id="KW-1133">Transmembrane helix</keyword>
<evidence type="ECO:0000313" key="2">
    <source>
        <dbReference type="EMBL" id="MFC3893923.1"/>
    </source>
</evidence>
<protein>
    <recommendedName>
        <fullName evidence="4">PH domain-containing protein</fullName>
    </recommendedName>
</protein>
<dbReference type="EMBL" id="JBHRZI010000015">
    <property type="protein sequence ID" value="MFC3893923.1"/>
    <property type="molecule type" value="Genomic_DNA"/>
</dbReference>
<dbReference type="Proteomes" id="UP001595690">
    <property type="component" value="Unassembled WGS sequence"/>
</dbReference>
<name>A0ABV8BUG1_9PSEU</name>
<accession>A0ABV8BUG1</accession>
<reference evidence="3" key="1">
    <citation type="journal article" date="2019" name="Int. J. Syst. Evol. Microbiol.">
        <title>The Global Catalogue of Microorganisms (GCM) 10K type strain sequencing project: providing services to taxonomists for standard genome sequencing and annotation.</title>
        <authorList>
            <consortium name="The Broad Institute Genomics Platform"/>
            <consortium name="The Broad Institute Genome Sequencing Center for Infectious Disease"/>
            <person name="Wu L."/>
            <person name="Ma J."/>
        </authorList>
    </citation>
    <scope>NUCLEOTIDE SEQUENCE [LARGE SCALE GENOMIC DNA]</scope>
    <source>
        <strain evidence="3">CGMCC 4.7405</strain>
    </source>
</reference>
<feature type="transmembrane region" description="Helical" evidence="1">
    <location>
        <begin position="191"/>
        <end position="217"/>
    </location>
</feature>
<keyword evidence="1" id="KW-0472">Membrane</keyword>
<feature type="transmembrane region" description="Helical" evidence="1">
    <location>
        <begin position="15"/>
        <end position="37"/>
    </location>
</feature>
<organism evidence="2 3">
    <name type="scientific">Lentzea rhizosphaerae</name>
    <dbReference type="NCBI Taxonomy" id="2041025"/>
    <lineage>
        <taxon>Bacteria</taxon>
        <taxon>Bacillati</taxon>
        <taxon>Actinomycetota</taxon>
        <taxon>Actinomycetes</taxon>
        <taxon>Pseudonocardiales</taxon>
        <taxon>Pseudonocardiaceae</taxon>
        <taxon>Lentzea</taxon>
    </lineage>
</organism>
<comment type="caution">
    <text evidence="2">The sequence shown here is derived from an EMBL/GenBank/DDBJ whole genome shotgun (WGS) entry which is preliminary data.</text>
</comment>
<keyword evidence="3" id="KW-1185">Reference proteome</keyword>
<feature type="transmembrane region" description="Helical" evidence="1">
    <location>
        <begin position="155"/>
        <end position="179"/>
    </location>
</feature>